<dbReference type="AlphaFoldDB" id="A0A1N7CA38"/>
<sequence>MVILSVIAFGIDISGVMQFSTTTTNLLAAETEYGGVDGFLNSIAATVLYSSMVFFVASIVMGGICVIYYRYLL</sequence>
<dbReference type="Proteomes" id="UP000185687">
    <property type="component" value="Unassembled WGS sequence"/>
</dbReference>
<keyword evidence="1" id="KW-1133">Transmembrane helix</keyword>
<keyword evidence="1" id="KW-0812">Transmembrane</keyword>
<reference evidence="2 3" key="1">
    <citation type="submission" date="2017-01" db="EMBL/GenBank/DDBJ databases">
        <authorList>
            <person name="Mah S.A."/>
            <person name="Swanson W.J."/>
            <person name="Moy G.W."/>
            <person name="Vacquier V.D."/>
        </authorList>
    </citation>
    <scope>NUCLEOTIDE SEQUENCE [LARGE SCALE GENOMIC DNA]</scope>
    <source>
        <strain evidence="2 3">CGMCC 1.8909</strain>
    </source>
</reference>
<keyword evidence="3" id="KW-1185">Reference proteome</keyword>
<proteinExistence type="predicted"/>
<evidence type="ECO:0000313" key="3">
    <source>
        <dbReference type="Proteomes" id="UP000185687"/>
    </source>
</evidence>
<name>A0A1N7CA38_9EURY</name>
<protein>
    <submittedName>
        <fullName evidence="2">Uncharacterized protein</fullName>
    </submittedName>
</protein>
<gene>
    <name evidence="2" type="ORF">SAMN05421809_1592</name>
</gene>
<organism evidence="2 3">
    <name type="scientific">Natronorubrum daqingense</name>
    <dbReference type="NCBI Taxonomy" id="588898"/>
    <lineage>
        <taxon>Archaea</taxon>
        <taxon>Methanobacteriati</taxon>
        <taxon>Methanobacteriota</taxon>
        <taxon>Stenosarchaea group</taxon>
        <taxon>Halobacteria</taxon>
        <taxon>Halobacteriales</taxon>
        <taxon>Natrialbaceae</taxon>
        <taxon>Natronorubrum</taxon>
    </lineage>
</organism>
<keyword evidence="1" id="KW-0472">Membrane</keyword>
<feature type="transmembrane region" description="Helical" evidence="1">
    <location>
        <begin position="52"/>
        <end position="72"/>
    </location>
</feature>
<dbReference type="EMBL" id="FTNP01000002">
    <property type="protein sequence ID" value="SIR60373.1"/>
    <property type="molecule type" value="Genomic_DNA"/>
</dbReference>
<accession>A0A1N7CA38</accession>
<evidence type="ECO:0000256" key="1">
    <source>
        <dbReference type="SAM" id="Phobius"/>
    </source>
</evidence>
<evidence type="ECO:0000313" key="2">
    <source>
        <dbReference type="EMBL" id="SIR60373.1"/>
    </source>
</evidence>